<dbReference type="PROSITE" id="PS50113">
    <property type="entry name" value="PAC"/>
    <property type="match status" value="1"/>
</dbReference>
<reference evidence="4 5" key="1">
    <citation type="submission" date="2020-08" db="EMBL/GenBank/DDBJ databases">
        <title>Genomic Encyclopedia of Type Strains, Phase IV (KMG-IV): sequencing the most valuable type-strain genomes for metagenomic binning, comparative biology and taxonomic classification.</title>
        <authorList>
            <person name="Goeker M."/>
        </authorList>
    </citation>
    <scope>NUCLEOTIDE SEQUENCE [LARGE SCALE GENOMIC DNA]</scope>
    <source>
        <strain evidence="4 5">DSM 2461</strain>
    </source>
</reference>
<dbReference type="InterPro" id="IPR000014">
    <property type="entry name" value="PAS"/>
</dbReference>
<sequence length="1006" mass="113546">MKKSEQADFLKYIKIGIVIIDRETHLIQYVNEDAALMADSTPDEMTGNRCFGFICTADEGICPFEGNAEISPSVSSLVRSDGSALDIIKTIRPTSLRGVPCYVETFFELDDIRRFGDLINREQERLDRAMTIGRQGIWEYNRETKELYFDEHFYRMAGYGDGDFPADFDSWLTLVHEDDREGTAGELDAFVSGKTDSYNCSFMFRRKSGRYMWIRARGEKVTRIDGSGSSRLLCIHLDISQDKEREKRNLLRNSLQMRLLKPAPLQEKSELICKTVRLATSTDTAELWVKGYFLGSEASPEKPLSLHRAAFSGKTGEDSFGAISLSFIEKVMASENAGPLKADDEASLTGFQLKGSDGNAIGALVLSSPGDLDSEKTAYLESLASITSQVILNNHSEENLITALSDMERAVNLMNGREARILEIKEEVNQLLSQSGKSAKYDLDRKPDQSFTGQLTLREEKRIALSLAEDAEITRRQLVESNEQLLLIKAAVNSSSDGVAISTTSGMFYFINQTFTSLLGYSVGDLMITPEEKIFSRPEDYTSCLKTTLNGGSFLQESFLKTKGGKILPAFLRASAFNDKEGYPIGIIWNITDITLRKENEKKINSDLAAQKEMLRKALVLQQNYIQRSIPVIRNFNIQGLFMPCEKLGGDFFKILRGISEDKLIIVMGDCTDHGLKASLDASLLSSVTDHHIEQLFRSGRTDLFLKSISRSFMDMADEDQFPTMTVLLIDLTKGILRYSNANGELPYLIRDGRAVRLDPVQGMHISYFADPVYGMNEMELLSEDRLLIYSDAVVEMKDSRGRRNSRAIFESLLEKSRGNSSRYFYSLIRELEKLNGSYPLDDDTTLIQLEYRQPKRFNFSFHHIDEWDRHLTAMKKLMHNYDFGIDETEKTAIAITELAINAFVHGNRSDSSLQVMVRGAIDCGSIVVTLADRGEGFKREDIIDPVTNIQEIMDRDVEHEYTHGRGLKIADDFLSEIIRNKKGNEVTAIQEKKKRDIITIDKISF</sequence>
<dbReference type="InterPro" id="IPR036890">
    <property type="entry name" value="HATPase_C_sf"/>
</dbReference>
<dbReference type="SMART" id="SM00331">
    <property type="entry name" value="PP2C_SIG"/>
    <property type="match status" value="1"/>
</dbReference>
<comment type="caution">
    <text evidence="4">The sequence shown here is derived from an EMBL/GenBank/DDBJ whole genome shotgun (WGS) entry which is preliminary data.</text>
</comment>
<dbReference type="Pfam" id="PF08447">
    <property type="entry name" value="PAS_3"/>
    <property type="match status" value="1"/>
</dbReference>
<dbReference type="SMART" id="SM00091">
    <property type="entry name" value="PAS"/>
    <property type="match status" value="3"/>
</dbReference>
<name>A0A841R8H1_9SPIO</name>
<dbReference type="Proteomes" id="UP000587760">
    <property type="component" value="Unassembled WGS sequence"/>
</dbReference>
<organism evidence="4 5">
    <name type="scientific">Spirochaeta isovalerica</name>
    <dbReference type="NCBI Taxonomy" id="150"/>
    <lineage>
        <taxon>Bacteria</taxon>
        <taxon>Pseudomonadati</taxon>
        <taxon>Spirochaetota</taxon>
        <taxon>Spirochaetia</taxon>
        <taxon>Spirochaetales</taxon>
        <taxon>Spirochaetaceae</taxon>
        <taxon>Spirochaeta</taxon>
    </lineage>
</organism>
<dbReference type="Gene3D" id="3.30.565.10">
    <property type="entry name" value="Histidine kinase-like ATPase, C-terminal domain"/>
    <property type="match status" value="1"/>
</dbReference>
<dbReference type="EMBL" id="JACHGJ010000002">
    <property type="protein sequence ID" value="MBB6480195.1"/>
    <property type="molecule type" value="Genomic_DNA"/>
</dbReference>
<feature type="domain" description="PAS" evidence="2">
    <location>
        <begin position="484"/>
        <end position="527"/>
    </location>
</feature>
<dbReference type="NCBIfam" id="TIGR00229">
    <property type="entry name" value="sensory_box"/>
    <property type="match status" value="1"/>
</dbReference>
<dbReference type="GO" id="GO:0016791">
    <property type="term" value="F:phosphatase activity"/>
    <property type="evidence" value="ECO:0007669"/>
    <property type="project" value="TreeGrafter"/>
</dbReference>
<dbReference type="InterPro" id="IPR000700">
    <property type="entry name" value="PAS-assoc_C"/>
</dbReference>
<evidence type="ECO:0000259" key="2">
    <source>
        <dbReference type="PROSITE" id="PS50112"/>
    </source>
</evidence>
<dbReference type="InterPro" id="IPR001610">
    <property type="entry name" value="PAC"/>
</dbReference>
<dbReference type="CDD" id="cd16936">
    <property type="entry name" value="HATPase_RsbW-like"/>
    <property type="match status" value="1"/>
</dbReference>
<keyword evidence="5" id="KW-1185">Reference proteome</keyword>
<dbReference type="Pfam" id="PF13581">
    <property type="entry name" value="HATPase_c_2"/>
    <property type="match status" value="1"/>
</dbReference>
<evidence type="ECO:0000313" key="5">
    <source>
        <dbReference type="Proteomes" id="UP000587760"/>
    </source>
</evidence>
<dbReference type="AlphaFoldDB" id="A0A841R8H1"/>
<dbReference type="Pfam" id="PF13426">
    <property type="entry name" value="PAS_9"/>
    <property type="match status" value="2"/>
</dbReference>
<dbReference type="PROSITE" id="PS50112">
    <property type="entry name" value="PAS"/>
    <property type="match status" value="1"/>
</dbReference>
<accession>A0A841R8H1</accession>
<dbReference type="PANTHER" id="PTHR43156:SF2">
    <property type="entry name" value="STAGE II SPORULATION PROTEIN E"/>
    <property type="match status" value="1"/>
</dbReference>
<dbReference type="SUPFAM" id="SSF55785">
    <property type="entry name" value="PYP-like sensor domain (PAS domain)"/>
    <property type="match status" value="2"/>
</dbReference>
<evidence type="ECO:0000259" key="3">
    <source>
        <dbReference type="PROSITE" id="PS50113"/>
    </source>
</evidence>
<dbReference type="InterPro" id="IPR013655">
    <property type="entry name" value="PAS_fold_3"/>
</dbReference>
<dbReference type="PANTHER" id="PTHR43156">
    <property type="entry name" value="STAGE II SPORULATION PROTEIN E-RELATED"/>
    <property type="match status" value="1"/>
</dbReference>
<keyword evidence="1" id="KW-0378">Hydrolase</keyword>
<dbReference type="Pfam" id="PF07228">
    <property type="entry name" value="SpoIIE"/>
    <property type="match status" value="1"/>
</dbReference>
<evidence type="ECO:0000256" key="1">
    <source>
        <dbReference type="ARBA" id="ARBA00022801"/>
    </source>
</evidence>
<protein>
    <submittedName>
        <fullName evidence="4">PAS domain S-box-containing protein</fullName>
    </submittedName>
</protein>
<dbReference type="InterPro" id="IPR052016">
    <property type="entry name" value="Bact_Sigma-Reg"/>
</dbReference>
<dbReference type="Gene3D" id="3.30.450.20">
    <property type="entry name" value="PAS domain"/>
    <property type="match status" value="2"/>
</dbReference>
<dbReference type="InterPro" id="IPR035965">
    <property type="entry name" value="PAS-like_dom_sf"/>
</dbReference>
<dbReference type="Gene3D" id="3.60.40.10">
    <property type="entry name" value="PPM-type phosphatase domain"/>
    <property type="match status" value="1"/>
</dbReference>
<feature type="domain" description="PAC" evidence="3">
    <location>
        <begin position="553"/>
        <end position="606"/>
    </location>
</feature>
<dbReference type="CDD" id="cd00130">
    <property type="entry name" value="PAS"/>
    <property type="match status" value="1"/>
</dbReference>
<evidence type="ECO:0000313" key="4">
    <source>
        <dbReference type="EMBL" id="MBB6480195.1"/>
    </source>
</evidence>
<proteinExistence type="predicted"/>
<dbReference type="RefSeq" id="WP_184746101.1">
    <property type="nucleotide sequence ID" value="NZ_JACHGJ010000002.1"/>
</dbReference>
<dbReference type="SUPFAM" id="SSF55874">
    <property type="entry name" value="ATPase domain of HSP90 chaperone/DNA topoisomerase II/histidine kinase"/>
    <property type="match status" value="1"/>
</dbReference>
<dbReference type="SMART" id="SM00086">
    <property type="entry name" value="PAC"/>
    <property type="match status" value="2"/>
</dbReference>
<dbReference type="InterPro" id="IPR036457">
    <property type="entry name" value="PPM-type-like_dom_sf"/>
</dbReference>
<dbReference type="InterPro" id="IPR003594">
    <property type="entry name" value="HATPase_dom"/>
</dbReference>
<gene>
    <name evidence="4" type="ORF">HNR50_001853</name>
</gene>
<dbReference type="InterPro" id="IPR001932">
    <property type="entry name" value="PPM-type_phosphatase-like_dom"/>
</dbReference>